<evidence type="ECO:0000256" key="1">
    <source>
        <dbReference type="ARBA" id="ARBA00004245"/>
    </source>
</evidence>
<accession>A0A1A8HEN2</accession>
<dbReference type="AlphaFoldDB" id="A0A1A8HEN2"/>
<proteinExistence type="predicted"/>
<evidence type="ECO:0000259" key="5">
    <source>
        <dbReference type="Pfam" id="PF13925"/>
    </source>
</evidence>
<organism evidence="6">
    <name type="scientific">Nothobranchius korthausae</name>
    <dbReference type="NCBI Taxonomy" id="1143690"/>
    <lineage>
        <taxon>Eukaryota</taxon>
        <taxon>Metazoa</taxon>
        <taxon>Chordata</taxon>
        <taxon>Craniata</taxon>
        <taxon>Vertebrata</taxon>
        <taxon>Euteleostomi</taxon>
        <taxon>Actinopterygii</taxon>
        <taxon>Neopterygii</taxon>
        <taxon>Teleostei</taxon>
        <taxon>Neoteleostei</taxon>
        <taxon>Acanthomorphata</taxon>
        <taxon>Ovalentaria</taxon>
        <taxon>Atherinomorphae</taxon>
        <taxon>Cyprinodontiformes</taxon>
        <taxon>Nothobranchiidae</taxon>
        <taxon>Nothobranchius</taxon>
    </lineage>
</organism>
<sequence>MAFGKHVCRQEVFNVSNNKSNGFQRTCLHVSTEKIMKQVEIKNKEELDKNRFQVHFRKQSPGKVKRLSFCKRKSCSSVEVGTKLHRSSSDVGRPRDPGMANKENELSCSDDVRGIRCYDNHGLLVNSAEASKMAGASSKYSDFTELSKEHEAMSRILFGRDLRLKVALTLWRRNASELVSYLIRIQEEHITAGLHWIQSVVKKWWPDLSKSEKRLRDSCSDDRNIEMMRQRLKDLWKEGSRLCSVPGSIGELAKAIEAYLLQLP</sequence>
<dbReference type="Pfam" id="PF13925">
    <property type="entry name" value="Katanin_con80"/>
    <property type="match status" value="1"/>
</dbReference>
<dbReference type="PANTHER" id="PTHR14682">
    <property type="entry name" value="KATNB1-LIKE PROTEIN 1"/>
    <property type="match status" value="1"/>
</dbReference>
<dbReference type="GO" id="GO:0008017">
    <property type="term" value="F:microtubule binding"/>
    <property type="evidence" value="ECO:0007669"/>
    <property type="project" value="InterPro"/>
</dbReference>
<feature type="domain" description="Katanin p80 subunit C-terminal" evidence="5">
    <location>
        <begin position="187"/>
        <end position="259"/>
    </location>
</feature>
<dbReference type="EMBL" id="HAEC01012933">
    <property type="protein sequence ID" value="SBQ81150.1"/>
    <property type="molecule type" value="Transcribed_RNA"/>
</dbReference>
<dbReference type="PANTHER" id="PTHR14682:SF1">
    <property type="entry name" value="KATNB1-LIKE PROTEIN 1"/>
    <property type="match status" value="1"/>
</dbReference>
<comment type="subcellular location">
    <subcellularLocation>
        <location evidence="1">Cytoplasm</location>
        <location evidence="1">Cytoskeleton</location>
    </subcellularLocation>
</comment>
<gene>
    <name evidence="6" type="primary">KATNBL1</name>
</gene>
<evidence type="ECO:0000256" key="2">
    <source>
        <dbReference type="ARBA" id="ARBA00022490"/>
    </source>
</evidence>
<evidence type="ECO:0000256" key="3">
    <source>
        <dbReference type="ARBA" id="ARBA00023212"/>
    </source>
</evidence>
<feature type="region of interest" description="Disordered" evidence="4">
    <location>
        <begin position="86"/>
        <end position="105"/>
    </location>
</feature>
<feature type="compositionally biased region" description="Basic and acidic residues" evidence="4">
    <location>
        <begin position="92"/>
        <end position="105"/>
    </location>
</feature>
<name>A0A1A8HEN2_9TELE</name>
<dbReference type="GO" id="GO:0005856">
    <property type="term" value="C:cytoskeleton"/>
    <property type="evidence" value="ECO:0007669"/>
    <property type="project" value="UniProtKB-SubCell"/>
</dbReference>
<protein>
    <submittedName>
        <fullName evidence="6">Katanin p80 subunit B-like 1</fullName>
    </submittedName>
</protein>
<dbReference type="InterPro" id="IPR028021">
    <property type="entry name" value="Katanin_C-terminal"/>
</dbReference>
<dbReference type="InterPro" id="IPR042404">
    <property type="entry name" value="KATNBL1"/>
</dbReference>
<keyword evidence="3" id="KW-0206">Cytoskeleton</keyword>
<dbReference type="GO" id="GO:0005730">
    <property type="term" value="C:nucleolus"/>
    <property type="evidence" value="ECO:0007669"/>
    <property type="project" value="TreeGrafter"/>
</dbReference>
<keyword evidence="2" id="KW-0963">Cytoplasm</keyword>
<reference evidence="6" key="1">
    <citation type="submission" date="2016-05" db="EMBL/GenBank/DDBJ databases">
        <authorList>
            <person name="Lavstsen T."/>
            <person name="Jespersen J.S."/>
        </authorList>
    </citation>
    <scope>NUCLEOTIDE SEQUENCE</scope>
    <source>
        <tissue evidence="6">Brain</tissue>
    </source>
</reference>
<evidence type="ECO:0000313" key="6">
    <source>
        <dbReference type="EMBL" id="SBQ81150.1"/>
    </source>
</evidence>
<reference evidence="6" key="2">
    <citation type="submission" date="2016-06" db="EMBL/GenBank/DDBJ databases">
        <title>The genome of a short-lived fish provides insights into sex chromosome evolution and the genetic control of aging.</title>
        <authorList>
            <person name="Reichwald K."/>
            <person name="Felder M."/>
            <person name="Petzold A."/>
            <person name="Koch P."/>
            <person name="Groth M."/>
            <person name="Platzer M."/>
        </authorList>
    </citation>
    <scope>NUCLEOTIDE SEQUENCE</scope>
    <source>
        <tissue evidence="6">Brain</tissue>
    </source>
</reference>
<evidence type="ECO:0000256" key="4">
    <source>
        <dbReference type="SAM" id="MobiDB-lite"/>
    </source>
</evidence>